<keyword evidence="2" id="KW-1185">Reference proteome</keyword>
<gene>
    <name evidence="1" type="ORF">EK403_03220</name>
</gene>
<evidence type="ECO:0000313" key="2">
    <source>
        <dbReference type="Proteomes" id="UP000289708"/>
    </source>
</evidence>
<dbReference type="RefSeq" id="WP_128776063.1">
    <property type="nucleotide sequence ID" value="NZ_RYFI01000002.1"/>
</dbReference>
<sequence>MIPTTAAEAAAQGWDRLMVGCPTCRKIKTVMLNRLPRGFPLGEVRKRLSCRVCGSRPDCASLEKTIPPQGYGTPETESLKLF</sequence>
<dbReference type="AlphaFoldDB" id="A0A4Q0MN80"/>
<accession>A0A4Q0MN80</accession>
<name>A0A4Q0MN80_9HYPH</name>
<organism evidence="1 2">
    <name type="scientific">Hansschlegelia zhihuaiae</name>
    <dbReference type="NCBI Taxonomy" id="405005"/>
    <lineage>
        <taxon>Bacteria</taxon>
        <taxon>Pseudomonadati</taxon>
        <taxon>Pseudomonadota</taxon>
        <taxon>Alphaproteobacteria</taxon>
        <taxon>Hyphomicrobiales</taxon>
        <taxon>Methylopilaceae</taxon>
        <taxon>Hansschlegelia</taxon>
    </lineage>
</organism>
<dbReference type="EMBL" id="RYFI01000002">
    <property type="protein sequence ID" value="RXF75073.1"/>
    <property type="molecule type" value="Genomic_DNA"/>
</dbReference>
<evidence type="ECO:0000313" key="1">
    <source>
        <dbReference type="EMBL" id="RXF75073.1"/>
    </source>
</evidence>
<comment type="caution">
    <text evidence="1">The sequence shown here is derived from an EMBL/GenBank/DDBJ whole genome shotgun (WGS) entry which is preliminary data.</text>
</comment>
<dbReference type="Proteomes" id="UP000289708">
    <property type="component" value="Unassembled WGS sequence"/>
</dbReference>
<reference evidence="1 2" key="1">
    <citation type="submission" date="2018-12" db="EMBL/GenBank/DDBJ databases">
        <title>bacterium Hansschlegelia zhihuaiae S113.</title>
        <authorList>
            <person name="He J."/>
        </authorList>
    </citation>
    <scope>NUCLEOTIDE SEQUENCE [LARGE SCALE GENOMIC DNA]</scope>
    <source>
        <strain evidence="1 2">S 113</strain>
    </source>
</reference>
<protein>
    <submittedName>
        <fullName evidence="1">Uncharacterized protein</fullName>
    </submittedName>
</protein>
<proteinExistence type="predicted"/>